<feature type="transmembrane region" description="Helical" evidence="2">
    <location>
        <begin position="81"/>
        <end position="100"/>
    </location>
</feature>
<dbReference type="Gene3D" id="1.10.260.40">
    <property type="entry name" value="lambda repressor-like DNA-binding domains"/>
    <property type="match status" value="1"/>
</dbReference>
<keyword evidence="2" id="KW-0812">Transmembrane</keyword>
<evidence type="ECO:0000256" key="2">
    <source>
        <dbReference type="SAM" id="Phobius"/>
    </source>
</evidence>
<reference evidence="4" key="2">
    <citation type="submission" date="2021-04" db="EMBL/GenBank/DDBJ databases">
        <authorList>
            <person name="Gilroy R."/>
        </authorList>
    </citation>
    <scope>NUCLEOTIDE SEQUENCE</scope>
    <source>
        <strain evidence="4">CHK33-5263</strain>
    </source>
</reference>
<keyword evidence="2" id="KW-0472">Membrane</keyword>
<evidence type="ECO:0000313" key="4">
    <source>
        <dbReference type="EMBL" id="HIZ24125.1"/>
    </source>
</evidence>
<dbReference type="EMBL" id="DXBS01000033">
    <property type="protein sequence ID" value="HIZ24125.1"/>
    <property type="molecule type" value="Genomic_DNA"/>
</dbReference>
<dbReference type="PANTHER" id="PTHR46558">
    <property type="entry name" value="TRACRIPTIONAL REGULATORY PROTEIN-RELATED-RELATED"/>
    <property type="match status" value="1"/>
</dbReference>
<dbReference type="AlphaFoldDB" id="A0A9D2DW45"/>
<dbReference type="CDD" id="cd00093">
    <property type="entry name" value="HTH_XRE"/>
    <property type="match status" value="1"/>
</dbReference>
<dbReference type="InterPro" id="IPR001387">
    <property type="entry name" value="Cro/C1-type_HTH"/>
</dbReference>
<dbReference type="Pfam" id="PF01381">
    <property type="entry name" value="HTH_3"/>
    <property type="match status" value="1"/>
</dbReference>
<evidence type="ECO:0000256" key="1">
    <source>
        <dbReference type="ARBA" id="ARBA00023125"/>
    </source>
</evidence>
<dbReference type="PROSITE" id="PS50943">
    <property type="entry name" value="HTH_CROC1"/>
    <property type="match status" value="1"/>
</dbReference>
<accession>A0A9D2DW45</accession>
<dbReference type="SMART" id="SM00530">
    <property type="entry name" value="HTH_XRE"/>
    <property type="match status" value="1"/>
</dbReference>
<feature type="transmembrane region" description="Helical" evidence="2">
    <location>
        <begin position="106"/>
        <end position="124"/>
    </location>
</feature>
<comment type="caution">
    <text evidence="4">The sequence shown here is derived from an EMBL/GenBank/DDBJ whole genome shotgun (WGS) entry which is preliminary data.</text>
</comment>
<organism evidence="4 5">
    <name type="scientific">Candidatus Gallimonas intestinigallinarum</name>
    <dbReference type="NCBI Taxonomy" id="2838604"/>
    <lineage>
        <taxon>Bacteria</taxon>
        <taxon>Bacillati</taxon>
        <taxon>Bacillota</taxon>
        <taxon>Clostridia</taxon>
        <taxon>Candidatus Gallimonas</taxon>
    </lineage>
</organism>
<dbReference type="GO" id="GO:0003677">
    <property type="term" value="F:DNA binding"/>
    <property type="evidence" value="ECO:0007669"/>
    <property type="project" value="UniProtKB-KW"/>
</dbReference>
<keyword evidence="2" id="KW-1133">Transmembrane helix</keyword>
<protein>
    <submittedName>
        <fullName evidence="4">Helix-turn-helix domain-containing protein</fullName>
    </submittedName>
</protein>
<keyword evidence="1" id="KW-0238">DNA-binding</keyword>
<proteinExistence type="predicted"/>
<dbReference type="Proteomes" id="UP000824044">
    <property type="component" value="Unassembled WGS sequence"/>
</dbReference>
<dbReference type="PANTHER" id="PTHR46558:SF4">
    <property type="entry name" value="DNA-BIDING PHAGE PROTEIN"/>
    <property type="match status" value="1"/>
</dbReference>
<gene>
    <name evidence="4" type="ORF">H9812_01425</name>
</gene>
<evidence type="ECO:0000313" key="5">
    <source>
        <dbReference type="Proteomes" id="UP000824044"/>
    </source>
</evidence>
<name>A0A9D2DW45_9FIRM</name>
<sequence>MTLGEKLKTYRAEHNMTQEELAARLFVTRAAVSKWERDAGYPGIDSLKLIAKLMDCTLDELVSDDDVEGQKLRDRRAAGRAYVCAVACFAVAVLFALLAYFLAQPLFLIGAGSFCVAYLVFAFFSRPRFKRLAGNGVYRAVVLVILLFLIVFITVMGIV</sequence>
<reference evidence="4" key="1">
    <citation type="journal article" date="2021" name="PeerJ">
        <title>Extensive microbial diversity within the chicken gut microbiome revealed by metagenomics and culture.</title>
        <authorList>
            <person name="Gilroy R."/>
            <person name="Ravi A."/>
            <person name="Getino M."/>
            <person name="Pursley I."/>
            <person name="Horton D.L."/>
            <person name="Alikhan N.F."/>
            <person name="Baker D."/>
            <person name="Gharbi K."/>
            <person name="Hall N."/>
            <person name="Watson M."/>
            <person name="Adriaenssens E.M."/>
            <person name="Foster-Nyarko E."/>
            <person name="Jarju S."/>
            <person name="Secka A."/>
            <person name="Antonio M."/>
            <person name="Oren A."/>
            <person name="Chaudhuri R.R."/>
            <person name="La Ragione R."/>
            <person name="Hildebrand F."/>
            <person name="Pallen M.J."/>
        </authorList>
    </citation>
    <scope>NUCLEOTIDE SEQUENCE</scope>
    <source>
        <strain evidence="4">CHK33-5263</strain>
    </source>
</reference>
<dbReference type="InterPro" id="IPR010982">
    <property type="entry name" value="Lambda_DNA-bd_dom_sf"/>
</dbReference>
<dbReference type="SUPFAM" id="SSF47413">
    <property type="entry name" value="lambda repressor-like DNA-binding domains"/>
    <property type="match status" value="1"/>
</dbReference>
<evidence type="ECO:0000259" key="3">
    <source>
        <dbReference type="PROSITE" id="PS50943"/>
    </source>
</evidence>
<feature type="domain" description="HTH cro/C1-type" evidence="3">
    <location>
        <begin position="7"/>
        <end position="61"/>
    </location>
</feature>
<feature type="transmembrane region" description="Helical" evidence="2">
    <location>
        <begin position="136"/>
        <end position="158"/>
    </location>
</feature>